<dbReference type="Proteomes" id="UP000760472">
    <property type="component" value="Unassembled WGS sequence"/>
</dbReference>
<accession>A0ABS2W417</accession>
<evidence type="ECO:0000313" key="1">
    <source>
        <dbReference type="EMBL" id="MBN0986464.1"/>
    </source>
</evidence>
<protein>
    <submittedName>
        <fullName evidence="1">Uncharacterized protein</fullName>
    </submittedName>
</protein>
<keyword evidence="2" id="KW-1185">Reference proteome</keyword>
<sequence>MNVAGRLLATVIPFLLICLSGSMLTGCDKELSVETPGVSVGPIDPSNQREFVRQMVGTYLLLSNELQNQYQQFKATDDADGFVLYRNNHWTPEYIANKSAYEKRFYEQKAYIYRHQLDGLFDLFFGLHKLSVHLKHSLLEKDWKLEQQVLQKLTADQAAVNRYLLVAP</sequence>
<dbReference type="RefSeq" id="WP_205212947.1">
    <property type="nucleotide sequence ID" value="NZ_JAFFZP010000004.1"/>
</dbReference>
<name>A0ABS2W417_9GAMM</name>
<organism evidence="1 2">
    <name type="scientific">Amphritea pacifica</name>
    <dbReference type="NCBI Taxonomy" id="2811233"/>
    <lineage>
        <taxon>Bacteria</taxon>
        <taxon>Pseudomonadati</taxon>
        <taxon>Pseudomonadota</taxon>
        <taxon>Gammaproteobacteria</taxon>
        <taxon>Oceanospirillales</taxon>
        <taxon>Oceanospirillaceae</taxon>
        <taxon>Amphritea</taxon>
    </lineage>
</organism>
<dbReference type="EMBL" id="JAFFZP010000004">
    <property type="protein sequence ID" value="MBN0986464.1"/>
    <property type="molecule type" value="Genomic_DNA"/>
</dbReference>
<evidence type="ECO:0000313" key="2">
    <source>
        <dbReference type="Proteomes" id="UP000760472"/>
    </source>
</evidence>
<proteinExistence type="predicted"/>
<gene>
    <name evidence="1" type="ORF">JW498_03695</name>
</gene>
<comment type="caution">
    <text evidence="1">The sequence shown here is derived from an EMBL/GenBank/DDBJ whole genome shotgun (WGS) entry which is preliminary data.</text>
</comment>
<dbReference type="PROSITE" id="PS51257">
    <property type="entry name" value="PROKAR_LIPOPROTEIN"/>
    <property type="match status" value="1"/>
</dbReference>
<reference evidence="1 2" key="1">
    <citation type="submission" date="2021-02" db="EMBL/GenBank/DDBJ databases">
        <title>A novel species of genus Amphritea isolated from a fishpond in China.</title>
        <authorList>
            <person name="Lu H."/>
        </authorList>
    </citation>
    <scope>NUCLEOTIDE SEQUENCE [LARGE SCALE GENOMIC DNA]</scope>
    <source>
        <strain evidence="1 2">RP18W</strain>
    </source>
</reference>